<proteinExistence type="predicted"/>
<evidence type="ECO:0000256" key="1">
    <source>
        <dbReference type="ARBA" id="ARBA00004167"/>
    </source>
</evidence>
<keyword evidence="6" id="KW-0732">Signal</keyword>
<feature type="domain" description="V-type proton ATPase subunit S1/VOA1 transmembrane" evidence="7">
    <location>
        <begin position="48"/>
        <end position="86"/>
    </location>
</feature>
<organism evidence="8 9">
    <name type="scientific">Hanseniaspora valbyensis NRRL Y-1626</name>
    <dbReference type="NCBI Taxonomy" id="766949"/>
    <lineage>
        <taxon>Eukaryota</taxon>
        <taxon>Fungi</taxon>
        <taxon>Dikarya</taxon>
        <taxon>Ascomycota</taxon>
        <taxon>Saccharomycotina</taxon>
        <taxon>Saccharomycetes</taxon>
        <taxon>Saccharomycodales</taxon>
        <taxon>Saccharomycodaceae</taxon>
        <taxon>Hanseniaspora</taxon>
    </lineage>
</organism>
<accession>A0A1B7TFS4</accession>
<protein>
    <recommendedName>
        <fullName evidence="7">V-type proton ATPase subunit S1/VOA1 transmembrane domain-containing protein</fullName>
    </recommendedName>
</protein>
<dbReference type="GO" id="GO:0016020">
    <property type="term" value="C:membrane"/>
    <property type="evidence" value="ECO:0007669"/>
    <property type="project" value="UniProtKB-SubCell"/>
</dbReference>
<gene>
    <name evidence="8" type="ORF">HANVADRAFT_112414</name>
</gene>
<evidence type="ECO:0000256" key="5">
    <source>
        <dbReference type="SAM" id="Phobius"/>
    </source>
</evidence>
<feature type="transmembrane region" description="Helical" evidence="5">
    <location>
        <begin position="48"/>
        <end position="71"/>
    </location>
</feature>
<keyword evidence="3 5" id="KW-1133">Transmembrane helix</keyword>
<dbReference type="Pfam" id="PF20520">
    <property type="entry name" value="Ac45-VOA1_TM"/>
    <property type="match status" value="1"/>
</dbReference>
<evidence type="ECO:0000256" key="2">
    <source>
        <dbReference type="ARBA" id="ARBA00022692"/>
    </source>
</evidence>
<feature type="signal peptide" evidence="6">
    <location>
        <begin position="1"/>
        <end position="20"/>
    </location>
</feature>
<dbReference type="InterPro" id="IPR046756">
    <property type="entry name" value="VAS1/VOA1_TM"/>
</dbReference>
<keyword evidence="4 5" id="KW-0472">Membrane</keyword>
<dbReference type="EMBL" id="LXPE01000007">
    <property type="protein sequence ID" value="OBA27597.1"/>
    <property type="molecule type" value="Genomic_DNA"/>
</dbReference>
<evidence type="ECO:0000256" key="4">
    <source>
        <dbReference type="ARBA" id="ARBA00023136"/>
    </source>
</evidence>
<feature type="chain" id="PRO_5008598734" description="V-type proton ATPase subunit S1/VOA1 transmembrane domain-containing protein" evidence="6">
    <location>
        <begin position="21"/>
        <end position="98"/>
    </location>
</feature>
<evidence type="ECO:0000259" key="7">
    <source>
        <dbReference type="Pfam" id="PF20520"/>
    </source>
</evidence>
<sequence>MLSLIKLTVFSLLHITFALATTTASSTTSATSTSTKPIDDLTPILSDFWTEGLIICLFVSLLLIFIVVIAIKATSSIGISYGALEDKTQNQDSNKKFN</sequence>
<comment type="subcellular location">
    <subcellularLocation>
        <location evidence="1">Membrane</location>
        <topology evidence="1">Single-pass membrane protein</topology>
    </subcellularLocation>
</comment>
<keyword evidence="2 5" id="KW-0812">Transmembrane</keyword>
<evidence type="ECO:0000313" key="9">
    <source>
        <dbReference type="Proteomes" id="UP000092321"/>
    </source>
</evidence>
<dbReference type="Proteomes" id="UP000092321">
    <property type="component" value="Unassembled WGS sequence"/>
</dbReference>
<reference evidence="9" key="1">
    <citation type="journal article" date="2016" name="Proc. Natl. Acad. Sci. U.S.A.">
        <title>Comparative genomics of biotechnologically important yeasts.</title>
        <authorList>
            <person name="Riley R."/>
            <person name="Haridas S."/>
            <person name="Wolfe K.H."/>
            <person name="Lopes M.R."/>
            <person name="Hittinger C.T."/>
            <person name="Goeker M."/>
            <person name="Salamov A.A."/>
            <person name="Wisecaver J.H."/>
            <person name="Long T.M."/>
            <person name="Calvey C.H."/>
            <person name="Aerts A.L."/>
            <person name="Barry K.W."/>
            <person name="Choi C."/>
            <person name="Clum A."/>
            <person name="Coughlan A.Y."/>
            <person name="Deshpande S."/>
            <person name="Douglass A.P."/>
            <person name="Hanson S.J."/>
            <person name="Klenk H.-P."/>
            <person name="LaButti K.M."/>
            <person name="Lapidus A."/>
            <person name="Lindquist E.A."/>
            <person name="Lipzen A.M."/>
            <person name="Meier-Kolthoff J.P."/>
            <person name="Ohm R.A."/>
            <person name="Otillar R.P."/>
            <person name="Pangilinan J.L."/>
            <person name="Peng Y."/>
            <person name="Rokas A."/>
            <person name="Rosa C.A."/>
            <person name="Scheuner C."/>
            <person name="Sibirny A.A."/>
            <person name="Slot J.C."/>
            <person name="Stielow J.B."/>
            <person name="Sun H."/>
            <person name="Kurtzman C.P."/>
            <person name="Blackwell M."/>
            <person name="Grigoriev I.V."/>
            <person name="Jeffries T.W."/>
        </authorList>
    </citation>
    <scope>NUCLEOTIDE SEQUENCE [LARGE SCALE GENOMIC DNA]</scope>
    <source>
        <strain evidence="9">NRRL Y-1626</strain>
    </source>
</reference>
<keyword evidence="9" id="KW-1185">Reference proteome</keyword>
<dbReference type="AlphaFoldDB" id="A0A1B7TFS4"/>
<evidence type="ECO:0000256" key="6">
    <source>
        <dbReference type="SAM" id="SignalP"/>
    </source>
</evidence>
<evidence type="ECO:0000256" key="3">
    <source>
        <dbReference type="ARBA" id="ARBA00022989"/>
    </source>
</evidence>
<evidence type="ECO:0000313" key="8">
    <source>
        <dbReference type="EMBL" id="OBA27597.1"/>
    </source>
</evidence>
<comment type="caution">
    <text evidence="8">The sequence shown here is derived from an EMBL/GenBank/DDBJ whole genome shotgun (WGS) entry which is preliminary data.</text>
</comment>
<name>A0A1B7TFS4_9ASCO</name>